<accession>A0A8W8MYI9</accession>
<protein>
    <submittedName>
        <fullName evidence="2">Uncharacterized protein</fullName>
    </submittedName>
</protein>
<dbReference type="AlphaFoldDB" id="A0A8W8MYI9"/>
<dbReference type="EnsemblMetazoa" id="G3892.3">
    <property type="protein sequence ID" value="G3892.3:cds"/>
    <property type="gene ID" value="G3892"/>
</dbReference>
<dbReference type="EnsemblMetazoa" id="G3892.2">
    <property type="protein sequence ID" value="G3892.2:cds"/>
    <property type="gene ID" value="G3892"/>
</dbReference>
<keyword evidence="1" id="KW-0812">Transmembrane</keyword>
<dbReference type="EnsemblMetazoa" id="G3892.1">
    <property type="protein sequence ID" value="G3892.1:cds"/>
    <property type="gene ID" value="G3892"/>
</dbReference>
<evidence type="ECO:0000313" key="3">
    <source>
        <dbReference type="Proteomes" id="UP000005408"/>
    </source>
</evidence>
<keyword evidence="1" id="KW-1133">Transmembrane helix</keyword>
<evidence type="ECO:0000313" key="2">
    <source>
        <dbReference type="EnsemblMetazoa" id="G3892.3:cds"/>
    </source>
</evidence>
<dbReference type="OMA" id="TESPYME"/>
<organism evidence="2 3">
    <name type="scientific">Magallana gigas</name>
    <name type="common">Pacific oyster</name>
    <name type="synonym">Crassostrea gigas</name>
    <dbReference type="NCBI Taxonomy" id="29159"/>
    <lineage>
        <taxon>Eukaryota</taxon>
        <taxon>Metazoa</taxon>
        <taxon>Spiralia</taxon>
        <taxon>Lophotrochozoa</taxon>
        <taxon>Mollusca</taxon>
        <taxon>Bivalvia</taxon>
        <taxon>Autobranchia</taxon>
        <taxon>Pteriomorphia</taxon>
        <taxon>Ostreida</taxon>
        <taxon>Ostreoidea</taxon>
        <taxon>Ostreidae</taxon>
        <taxon>Magallana</taxon>
    </lineage>
</organism>
<reference evidence="2" key="1">
    <citation type="submission" date="2022-08" db="UniProtKB">
        <authorList>
            <consortium name="EnsemblMetazoa"/>
        </authorList>
    </citation>
    <scope>IDENTIFICATION</scope>
    <source>
        <strain evidence="2">05x7-T-G4-1.051#20</strain>
    </source>
</reference>
<dbReference type="OrthoDB" id="6150383at2759"/>
<name>A0A8W8MYI9_MAGGI</name>
<sequence length="237" mass="26924">MNAYAALVTVIGLILLGVVVVIVCSYFCFRKWRNGKRLPPVLMVFRRSRSYDQEVPQTPSSIQMEPAYSFAAPTIVDEGVNPANESVFSYDKAFSPYVELPIDSENSQEDSGKSWTFRYLDPKRSKTWKSNWKERAARLIEATETYSKAFLKRNSGSLFVDSPENDFCPDMSSKTTQTAGTSERVVVDLPKDDSCLPQDSLNYPKDNSYIPKDSSYCPKENSYLSKENSYIYARVNK</sequence>
<dbReference type="Proteomes" id="UP000005408">
    <property type="component" value="Unassembled WGS sequence"/>
</dbReference>
<keyword evidence="3" id="KW-1185">Reference proteome</keyword>
<proteinExistence type="predicted"/>
<feature type="transmembrane region" description="Helical" evidence="1">
    <location>
        <begin position="6"/>
        <end position="29"/>
    </location>
</feature>
<evidence type="ECO:0000256" key="1">
    <source>
        <dbReference type="SAM" id="Phobius"/>
    </source>
</evidence>
<keyword evidence="1" id="KW-0472">Membrane</keyword>